<evidence type="ECO:0000256" key="1">
    <source>
        <dbReference type="SAM" id="SignalP"/>
    </source>
</evidence>
<dbReference type="Proteomes" id="UP000190367">
    <property type="component" value="Unassembled WGS sequence"/>
</dbReference>
<feature type="domain" description="DUF4986" evidence="3">
    <location>
        <begin position="823"/>
        <end position="902"/>
    </location>
</feature>
<dbReference type="InterPro" id="IPR046544">
    <property type="entry name" value="GH146_SB_dom"/>
</dbReference>
<sequence>MNNRCLYILIVLMMIRHICMAQADKVTLKADTVPTFPDPPVEFNVQRNDIPHGKMTVVQYLSKTLGKRRELSVYTPPGYTADRRYPVLYLLHGVGADYRQWTEWCQADNVVDNLIAAGKMQPVIMVFPNCDTRLTVTDTAASSRSGRADGFEGYGKSFEEDLVKDIIPYIDSHYSTISDREHRALAGLSMGGGQSLNIGLYHLETFAYVGGFSSAPNTNKFGGMYTDVEFIPDRKAAREKLKLLWIGCGNKDGLFRISEKAHQYLNEIGMPHVWNVDTNGHDNTEWDRNLYLFAQRIFIQHRPGALQAFAPGRVRLLPGPFLDARSTDEKYILSLDPDRLLAPFQKDAGIPVKKENYGNWESGGLDGHIGGHYLSALSLMFAATGKKVFLHRLHYMLDQLEQCQLKNGNGYLGGIPDGKKVWKELAEGNGDAVTKRWVPWYNVHKTMNGLLDAWTLTASTQARDMLLRLCRWSREVTANLGDEQMQLMLQTEFGGMNEIYAAVAEQTGDTSWLYMARRFTHRKLLEPLGRHIDALTGLHANTQIPKVVGFMRTGMVGHDTALEDASAFFWNTVVSHRSISIGGNSVREHFHAADNFRSMLESPEGPETCNSYNMLKLTRLLFLHSPDRKFMDYYERTIYNHILSSQHPNGGFVYFTPIRPMHYRVYSTPQHAMWCCVGTGLENHGKYTELIYAHSNDSLYVNLFIPSVLQWESKSMTLVQETRFPEEDASLLRITLKRPQLITMAVRVPGWIKDSMTVTVNGQHVIPAMSASGYMFIRRTWKNGDELKVHLPMEARTEGLPDGSQWVSFLYGPVVLAAATDTLNMPGLHADTGRWGHIARGPLRPLQAAPVLELEGPGPVRLQRTGRALEFTANNLISGPAFRQLKLVPFYRIHDSRYILYWAYAGQGDRRKAQASPGDESPRLDSLTADRVYAGEQQPEVDHQLEDSGSSAGVSGDQHFRVAQHSFAYTLQTAATGKHQLYVRYRYLNVDDCGSVVVGNKCLLELCGQAGGEKNDQIAVVDIPGQMISGGTVKVTFMAASGRTTPGIMEVRLLRAL</sequence>
<dbReference type="InterPro" id="IPR008928">
    <property type="entry name" value="6-hairpin_glycosidase_sf"/>
</dbReference>
<dbReference type="InterPro" id="IPR000801">
    <property type="entry name" value="Esterase-like"/>
</dbReference>
<dbReference type="InterPro" id="IPR012878">
    <property type="entry name" value="Beta-AFase-like_GH127_cat"/>
</dbReference>
<gene>
    <name evidence="6" type="ORF">SAMN04488128_1011481</name>
</gene>
<dbReference type="InterPro" id="IPR029058">
    <property type="entry name" value="AB_hydrolase_fold"/>
</dbReference>
<dbReference type="GO" id="GO:0005975">
    <property type="term" value="P:carbohydrate metabolic process"/>
    <property type="evidence" value="ECO:0007669"/>
    <property type="project" value="InterPro"/>
</dbReference>
<dbReference type="Gene3D" id="3.40.50.1820">
    <property type="entry name" value="alpha/beta hydrolase"/>
    <property type="match status" value="1"/>
</dbReference>
<dbReference type="EMBL" id="FUWZ01000001">
    <property type="protein sequence ID" value="SJZ75457.1"/>
    <property type="molecule type" value="Genomic_DNA"/>
</dbReference>
<dbReference type="Pfam" id="PF20620">
    <property type="entry name" value="DUF6805"/>
    <property type="match status" value="1"/>
</dbReference>
<accession>A0A1T4N8S9</accession>
<dbReference type="OrthoDB" id="9757939at2"/>
<keyword evidence="1" id="KW-0732">Signal</keyword>
<feature type="domain" description="Glycoside hydrolase GH146 substrate-binding" evidence="4">
    <location>
        <begin position="923"/>
        <end position="1054"/>
    </location>
</feature>
<evidence type="ECO:0000259" key="4">
    <source>
        <dbReference type="Pfam" id="PF20620"/>
    </source>
</evidence>
<organism evidence="6 7">
    <name type="scientific">Chitinophaga eiseniae</name>
    <dbReference type="NCBI Taxonomy" id="634771"/>
    <lineage>
        <taxon>Bacteria</taxon>
        <taxon>Pseudomonadati</taxon>
        <taxon>Bacteroidota</taxon>
        <taxon>Chitinophagia</taxon>
        <taxon>Chitinophagales</taxon>
        <taxon>Chitinophagaceae</taxon>
        <taxon>Chitinophaga</taxon>
    </lineage>
</organism>
<evidence type="ECO:0000259" key="2">
    <source>
        <dbReference type="Pfam" id="PF07944"/>
    </source>
</evidence>
<dbReference type="Pfam" id="PF07944">
    <property type="entry name" value="Beta-AFase-like_GH127_cat"/>
    <property type="match status" value="1"/>
</dbReference>
<dbReference type="SUPFAM" id="SSF53474">
    <property type="entry name" value="alpha/beta-Hydrolases"/>
    <property type="match status" value="1"/>
</dbReference>
<evidence type="ECO:0000259" key="3">
    <source>
        <dbReference type="Pfam" id="PF16375"/>
    </source>
</evidence>
<dbReference type="Pfam" id="PF20736">
    <property type="entry name" value="Glyco_hydro127M"/>
    <property type="match status" value="1"/>
</dbReference>
<keyword evidence="7" id="KW-1185">Reference proteome</keyword>
<feature type="domain" description="Non-reducing end beta-L-arabinofuranosidase-like GH127 middle" evidence="5">
    <location>
        <begin position="699"/>
        <end position="793"/>
    </location>
</feature>
<dbReference type="PANTHER" id="PTHR31151">
    <property type="entry name" value="PROLINE-TRNA LIGASE (DUF1680)"/>
    <property type="match status" value="1"/>
</dbReference>
<evidence type="ECO:0000259" key="5">
    <source>
        <dbReference type="Pfam" id="PF20736"/>
    </source>
</evidence>
<dbReference type="Pfam" id="PF16375">
    <property type="entry name" value="DUF4986"/>
    <property type="match status" value="1"/>
</dbReference>
<name>A0A1T4N8S9_9BACT</name>
<feature type="signal peptide" evidence="1">
    <location>
        <begin position="1"/>
        <end position="23"/>
    </location>
</feature>
<dbReference type="InterPro" id="IPR049046">
    <property type="entry name" value="Beta-AFase-like_GH127_middle"/>
</dbReference>
<dbReference type="Pfam" id="PF00756">
    <property type="entry name" value="Esterase"/>
    <property type="match status" value="1"/>
</dbReference>
<dbReference type="PANTHER" id="PTHR31151:SF0">
    <property type="entry name" value="PROLINE-TRNA LIGASE (DUF1680)"/>
    <property type="match status" value="1"/>
</dbReference>
<protein>
    <submittedName>
        <fullName evidence="6">Uncharacterized protein</fullName>
    </submittedName>
</protein>
<feature type="chain" id="PRO_5012029657" evidence="1">
    <location>
        <begin position="24"/>
        <end position="1057"/>
    </location>
</feature>
<proteinExistence type="predicted"/>
<evidence type="ECO:0000313" key="6">
    <source>
        <dbReference type="EMBL" id="SJZ75457.1"/>
    </source>
</evidence>
<dbReference type="AlphaFoldDB" id="A0A1T4N8S9"/>
<feature type="domain" description="Non-reducing end beta-L-arabinofuranosidase-like GH127 catalytic" evidence="2">
    <location>
        <begin position="314"/>
        <end position="688"/>
    </location>
</feature>
<evidence type="ECO:0000313" key="7">
    <source>
        <dbReference type="Proteomes" id="UP000190367"/>
    </source>
</evidence>
<reference evidence="7" key="1">
    <citation type="submission" date="2017-02" db="EMBL/GenBank/DDBJ databases">
        <authorList>
            <person name="Varghese N."/>
            <person name="Submissions S."/>
        </authorList>
    </citation>
    <scope>NUCLEOTIDE SEQUENCE [LARGE SCALE GENOMIC DNA]</scope>
    <source>
        <strain evidence="7">DSM 22224</strain>
    </source>
</reference>
<dbReference type="STRING" id="634771.SAMN04488128_1011481"/>
<dbReference type="InterPro" id="IPR032275">
    <property type="entry name" value="DUF4986"/>
</dbReference>
<dbReference type="SUPFAM" id="SSF48208">
    <property type="entry name" value="Six-hairpin glycosidases"/>
    <property type="match status" value="1"/>
</dbReference>
<dbReference type="RefSeq" id="WP_078668080.1">
    <property type="nucleotide sequence ID" value="NZ_FUWZ01000001.1"/>
</dbReference>